<sequence length="348" mass="38437">MEYETTDRLQGEKNLRGAELHAVNRRYNDDGGGGQTRVLGRRDGEDDGSIQQIPTAVSSSRPFSSNPNGFRASDTPTGRCSSTAALSPSSATWGPAAFSRLLDLIEPTFLPPSTGPAADHGGFYFDGPNNSTTNSAGIDIDVKKRMSKLSTEAWELISKYDVGRLEFLVRLAAQLQPLSTSPLLISDSRSEFKTVDVRGDTVRIHLVRVGGRVYISHLSDPDEDATKKHDRNTLLYRDYWFGDSKFLAVKTDSIGVVDIALDESGGRSNWIFHHPTAPFQKQISRVRNADLHTLRLVCDVSYSYNPVHTYTLLTNLPVDEMVNDSWLPGLPQNGILIQKFILDRAIGI</sequence>
<dbReference type="VEuPathDB" id="FungiDB:TERG_01867"/>
<dbReference type="EMBL" id="LHPM01000013">
    <property type="protein sequence ID" value="OAL66037.1"/>
    <property type="molecule type" value="Genomic_DNA"/>
</dbReference>
<name>A0A178F3K3_TRIRU</name>
<evidence type="ECO:0000313" key="3">
    <source>
        <dbReference type="Proteomes" id="UP000243015"/>
    </source>
</evidence>
<evidence type="ECO:0000313" key="2">
    <source>
        <dbReference type="EMBL" id="OAL66037.1"/>
    </source>
</evidence>
<protein>
    <submittedName>
        <fullName evidence="2">Uncharacterized protein</fullName>
    </submittedName>
</protein>
<proteinExistence type="predicted"/>
<organism evidence="2 3">
    <name type="scientific">Trichophyton rubrum</name>
    <name type="common">Athlete's foot fungus</name>
    <name type="synonym">Epidermophyton rubrum</name>
    <dbReference type="NCBI Taxonomy" id="5551"/>
    <lineage>
        <taxon>Eukaryota</taxon>
        <taxon>Fungi</taxon>
        <taxon>Dikarya</taxon>
        <taxon>Ascomycota</taxon>
        <taxon>Pezizomycotina</taxon>
        <taxon>Eurotiomycetes</taxon>
        <taxon>Eurotiomycetidae</taxon>
        <taxon>Onygenales</taxon>
        <taxon>Arthrodermataceae</taxon>
        <taxon>Trichophyton</taxon>
    </lineage>
</organism>
<dbReference type="AlphaFoldDB" id="A0A178F3K3"/>
<gene>
    <name evidence="2" type="ORF">A7C99_3141</name>
</gene>
<dbReference type="Proteomes" id="UP000243015">
    <property type="component" value="Unassembled WGS sequence"/>
</dbReference>
<feature type="region of interest" description="Disordered" evidence="1">
    <location>
        <begin position="1"/>
        <end position="86"/>
    </location>
</feature>
<feature type="compositionally biased region" description="Basic and acidic residues" evidence="1">
    <location>
        <begin position="1"/>
        <end position="19"/>
    </location>
</feature>
<reference evidence="2 3" key="1">
    <citation type="submission" date="2016-05" db="EMBL/GenBank/DDBJ databases">
        <title>Genome sequencing of Trichophyton rubrum CMCC(F)T1i isolated from hair.</title>
        <authorList>
            <person name="Zhan P."/>
            <person name="Tao Y."/>
            <person name="Liu W."/>
        </authorList>
    </citation>
    <scope>NUCLEOTIDE SEQUENCE [LARGE SCALE GENOMIC DNA]</scope>
    <source>
        <strain evidence="3">CMCC(F)T1i</strain>
    </source>
</reference>
<comment type="caution">
    <text evidence="2">The sequence shown here is derived from an EMBL/GenBank/DDBJ whole genome shotgun (WGS) entry which is preliminary data.</text>
</comment>
<evidence type="ECO:0000256" key="1">
    <source>
        <dbReference type="SAM" id="MobiDB-lite"/>
    </source>
</evidence>
<accession>A0A178F3K3</accession>
<feature type="compositionally biased region" description="Polar residues" evidence="1">
    <location>
        <begin position="49"/>
        <end position="80"/>
    </location>
</feature>